<accession>A0A183PX59</accession>
<evidence type="ECO:0000313" key="1">
    <source>
        <dbReference type="EMBL" id="VDP78440.1"/>
    </source>
</evidence>
<feature type="non-terminal residue" evidence="1">
    <location>
        <position position="137"/>
    </location>
</feature>
<dbReference type="AlphaFoldDB" id="A0A183PX59"/>
<organism evidence="1 2">
    <name type="scientific">Schistosoma mattheei</name>
    <dbReference type="NCBI Taxonomy" id="31246"/>
    <lineage>
        <taxon>Eukaryota</taxon>
        <taxon>Metazoa</taxon>
        <taxon>Spiralia</taxon>
        <taxon>Lophotrochozoa</taxon>
        <taxon>Platyhelminthes</taxon>
        <taxon>Trematoda</taxon>
        <taxon>Digenea</taxon>
        <taxon>Strigeidida</taxon>
        <taxon>Schistosomatoidea</taxon>
        <taxon>Schistosomatidae</taxon>
        <taxon>Schistosoma</taxon>
    </lineage>
</organism>
<proteinExistence type="predicted"/>
<dbReference type="Proteomes" id="UP000269396">
    <property type="component" value="Unassembled WGS sequence"/>
</dbReference>
<gene>
    <name evidence="1" type="ORF">SMTD_LOCUS18945</name>
</gene>
<name>A0A183PX59_9TREM</name>
<keyword evidence="2" id="KW-1185">Reference proteome</keyword>
<reference evidence="1 2" key="1">
    <citation type="submission" date="2018-11" db="EMBL/GenBank/DDBJ databases">
        <authorList>
            <consortium name="Pathogen Informatics"/>
        </authorList>
    </citation>
    <scope>NUCLEOTIDE SEQUENCE [LARGE SCALE GENOMIC DNA]</scope>
    <source>
        <strain>Denwood</strain>
        <strain evidence="2">Zambia</strain>
    </source>
</reference>
<evidence type="ECO:0000313" key="2">
    <source>
        <dbReference type="Proteomes" id="UP000269396"/>
    </source>
</evidence>
<sequence>MSIRANKQKYVGDLAMTAKNAETEENMEQLYGTTKKRAGKYGNSQRPVSDKEGRTIIEIREKRNRWTEHFVELLNRPVPLKSPDIGIAPEDIPIDVTPPIIREIRIAIKQVKSGKKSGPDDLTLEELRSDIEATVNM</sequence>
<dbReference type="EMBL" id="UZAL01041408">
    <property type="protein sequence ID" value="VDP78440.1"/>
    <property type="molecule type" value="Genomic_DNA"/>
</dbReference>
<protein>
    <submittedName>
        <fullName evidence="1">Uncharacterized protein</fullName>
    </submittedName>
</protein>